<evidence type="ECO:0000259" key="1">
    <source>
        <dbReference type="SMART" id="SM00256"/>
    </source>
</evidence>
<proteinExistence type="predicted"/>
<dbReference type="OrthoDB" id="1108440at2759"/>
<comment type="caution">
    <text evidence="2">The sequence shown here is derived from an EMBL/GenBank/DDBJ whole genome shotgun (WGS) entry which is preliminary data.</text>
</comment>
<gene>
    <name evidence="2" type="ORF">MERR_LOCUS91</name>
</gene>
<dbReference type="NCBIfam" id="TIGR01640">
    <property type="entry name" value="F_box_assoc_1"/>
    <property type="match status" value="1"/>
</dbReference>
<dbReference type="PANTHER" id="PTHR31672:SF13">
    <property type="entry name" value="F-BOX PROTEIN CPR30-LIKE"/>
    <property type="match status" value="1"/>
</dbReference>
<dbReference type="InterPro" id="IPR001810">
    <property type="entry name" value="F-box_dom"/>
</dbReference>
<protein>
    <recommendedName>
        <fullName evidence="1">F-box domain-containing protein</fullName>
    </recommendedName>
</protein>
<dbReference type="InterPro" id="IPR036047">
    <property type="entry name" value="F-box-like_dom_sf"/>
</dbReference>
<dbReference type="InterPro" id="IPR006527">
    <property type="entry name" value="F-box-assoc_dom_typ1"/>
</dbReference>
<dbReference type="Proteomes" id="UP000467841">
    <property type="component" value="Unassembled WGS sequence"/>
</dbReference>
<dbReference type="CDD" id="cd22157">
    <property type="entry name" value="F-box_AtFBW1-like"/>
    <property type="match status" value="1"/>
</dbReference>
<dbReference type="EMBL" id="CACVBM020000011">
    <property type="protein sequence ID" value="CAA7012857.1"/>
    <property type="molecule type" value="Genomic_DNA"/>
</dbReference>
<evidence type="ECO:0000313" key="2">
    <source>
        <dbReference type="EMBL" id="CAA7012857.1"/>
    </source>
</evidence>
<dbReference type="Gene3D" id="1.20.1280.50">
    <property type="match status" value="1"/>
</dbReference>
<accession>A0A6D2HDZ7</accession>
<feature type="domain" description="F-box" evidence="1">
    <location>
        <begin position="9"/>
        <end position="49"/>
    </location>
</feature>
<dbReference type="SUPFAM" id="SSF50965">
    <property type="entry name" value="Galactose oxidase, central domain"/>
    <property type="match status" value="1"/>
</dbReference>
<dbReference type="SUPFAM" id="SSF81383">
    <property type="entry name" value="F-box domain"/>
    <property type="match status" value="1"/>
</dbReference>
<dbReference type="InterPro" id="IPR017451">
    <property type="entry name" value="F-box-assoc_interact_dom"/>
</dbReference>
<reference evidence="2" key="1">
    <citation type="submission" date="2020-01" db="EMBL/GenBank/DDBJ databases">
        <authorList>
            <person name="Mishra B."/>
        </authorList>
    </citation>
    <scope>NUCLEOTIDE SEQUENCE [LARGE SCALE GENOMIC DNA]</scope>
</reference>
<dbReference type="PANTHER" id="PTHR31672">
    <property type="entry name" value="BNACNNG10540D PROTEIN"/>
    <property type="match status" value="1"/>
</dbReference>
<keyword evidence="3" id="KW-1185">Reference proteome</keyword>
<evidence type="ECO:0000313" key="3">
    <source>
        <dbReference type="Proteomes" id="UP000467841"/>
    </source>
</evidence>
<sequence>MANMDGRDLSLDLIEEIFSRVPAKSIARFRSTSKQWNALLKSVSFAKKHSANAPKEESLFIMLMDSRVFILKVNLHGIYDGCDPSAKVGHQFNLKDPRSSEVDSQVDIRNVFHCDGLFLCTTMDNRLVVWNPCLGETNWIKPRESYKKTDCYALGYDNDRSYKILRVDRQYSVLTTKNEYEVYDLTSNSWRVLGVATDWVLPKHFRGICVNGNAFWVAARRSFGYFLQSFDFSTEMFQSQSFPHPFPFGNPSLSVVGEEQLCLLGTNSSPYGRSDNFKVWVATSVGTGLSWRNSIAASNRKSKYKSYYVYNFFQGMSFLADELNNVIVYLSLDNILRIVGNNYHTQVENLGGGSIQSCSVLMNYVPSLAQISNKVNSLPGGSEREAPSTST</sequence>
<dbReference type="SMART" id="SM00256">
    <property type="entry name" value="FBOX"/>
    <property type="match status" value="1"/>
</dbReference>
<organism evidence="2 3">
    <name type="scientific">Microthlaspi erraticum</name>
    <dbReference type="NCBI Taxonomy" id="1685480"/>
    <lineage>
        <taxon>Eukaryota</taxon>
        <taxon>Viridiplantae</taxon>
        <taxon>Streptophyta</taxon>
        <taxon>Embryophyta</taxon>
        <taxon>Tracheophyta</taxon>
        <taxon>Spermatophyta</taxon>
        <taxon>Magnoliopsida</taxon>
        <taxon>eudicotyledons</taxon>
        <taxon>Gunneridae</taxon>
        <taxon>Pentapetalae</taxon>
        <taxon>rosids</taxon>
        <taxon>malvids</taxon>
        <taxon>Brassicales</taxon>
        <taxon>Brassicaceae</taxon>
        <taxon>Coluteocarpeae</taxon>
        <taxon>Microthlaspi</taxon>
    </lineage>
</organism>
<dbReference type="AlphaFoldDB" id="A0A6D2HDZ7"/>
<dbReference type="Pfam" id="PF00646">
    <property type="entry name" value="F-box"/>
    <property type="match status" value="1"/>
</dbReference>
<dbReference type="InterPro" id="IPR011043">
    <property type="entry name" value="Gal_Oxase/kelch_b-propeller"/>
</dbReference>
<dbReference type="InterPro" id="IPR050796">
    <property type="entry name" value="SCF_F-box_component"/>
</dbReference>
<name>A0A6D2HDZ7_9BRAS</name>
<dbReference type="Pfam" id="PF07734">
    <property type="entry name" value="FBA_1"/>
    <property type="match status" value="1"/>
</dbReference>